<dbReference type="PROSITE" id="PS51257">
    <property type="entry name" value="PROKAR_LIPOPROTEIN"/>
    <property type="match status" value="1"/>
</dbReference>
<proteinExistence type="predicted"/>
<dbReference type="SUPFAM" id="SSF159594">
    <property type="entry name" value="XCC0632-like"/>
    <property type="match status" value="1"/>
</dbReference>
<evidence type="ECO:0000259" key="1">
    <source>
        <dbReference type="Pfam" id="PF03886"/>
    </source>
</evidence>
<organism evidence="2 3">
    <name type="scientific">Biostraticola tofi</name>
    <dbReference type="NCBI Taxonomy" id="466109"/>
    <lineage>
        <taxon>Bacteria</taxon>
        <taxon>Pseudomonadati</taxon>
        <taxon>Pseudomonadota</taxon>
        <taxon>Gammaproteobacteria</taxon>
        <taxon>Enterobacterales</taxon>
        <taxon>Bruguierivoracaceae</taxon>
        <taxon>Biostraticola</taxon>
    </lineage>
</organism>
<evidence type="ECO:0000313" key="3">
    <source>
        <dbReference type="Proteomes" id="UP000295719"/>
    </source>
</evidence>
<dbReference type="InterPro" id="IPR005586">
    <property type="entry name" value="ABC_trans_aux"/>
</dbReference>
<sequence length="188" mass="21007">MKKFLLVALLVLTACSSESEKQYYQLPAGEGVIAPMNTDRVTAQRHLWLSHITVSDYLAGTGLVYQTSDVRYVMASSNLWASPLEQQLQQTMTATLSKALPGWLVSSQQTHTGQDKLEMAVTGFHGRYDGQVIIQGEWLLTHDERVVKRPFLLTLKQNEDGYDALVRSLAQGWQQVGLNIAKEVSLLE</sequence>
<comment type="caution">
    <text evidence="2">The sequence shown here is derived from an EMBL/GenBank/DDBJ whole genome shotgun (WGS) entry which is preliminary data.</text>
</comment>
<dbReference type="NCBIfam" id="NF033620">
    <property type="entry name" value="pqiC"/>
    <property type="match status" value="1"/>
</dbReference>
<accession>A0A4R3YY87</accession>
<dbReference type="AlphaFoldDB" id="A0A4R3YY87"/>
<dbReference type="Pfam" id="PF03886">
    <property type="entry name" value="ABC_trans_aux"/>
    <property type="match status" value="1"/>
</dbReference>
<dbReference type="RefSeq" id="WP_131864930.1">
    <property type="nucleotide sequence ID" value="NZ_SMCR01000003.1"/>
</dbReference>
<protein>
    <recommendedName>
        <fullName evidence="1">ABC-type transport auxiliary lipoprotein component domain-containing protein</fullName>
    </recommendedName>
</protein>
<feature type="domain" description="ABC-type transport auxiliary lipoprotein component" evidence="1">
    <location>
        <begin position="40"/>
        <end position="181"/>
    </location>
</feature>
<reference evidence="2 3" key="1">
    <citation type="submission" date="2019-03" db="EMBL/GenBank/DDBJ databases">
        <title>Genomic Encyclopedia of Type Strains, Phase IV (KMG-IV): sequencing the most valuable type-strain genomes for metagenomic binning, comparative biology and taxonomic classification.</title>
        <authorList>
            <person name="Goeker M."/>
        </authorList>
    </citation>
    <scope>NUCLEOTIDE SEQUENCE [LARGE SCALE GENOMIC DNA]</scope>
    <source>
        <strain evidence="2 3">DSM 19580</strain>
    </source>
</reference>
<dbReference type="InterPro" id="IPR049736">
    <property type="entry name" value="PqiC"/>
</dbReference>
<dbReference type="OrthoDB" id="5600407at2"/>
<dbReference type="Proteomes" id="UP000295719">
    <property type="component" value="Unassembled WGS sequence"/>
</dbReference>
<dbReference type="Gene3D" id="3.40.50.10610">
    <property type="entry name" value="ABC-type transport auxiliary lipoprotein component"/>
    <property type="match status" value="1"/>
</dbReference>
<dbReference type="EMBL" id="SMCR01000003">
    <property type="protein sequence ID" value="TCV98175.1"/>
    <property type="molecule type" value="Genomic_DNA"/>
</dbReference>
<name>A0A4R3YY87_9GAMM</name>
<gene>
    <name evidence="2" type="ORF">EDC52_103261</name>
</gene>
<evidence type="ECO:0000313" key="2">
    <source>
        <dbReference type="EMBL" id="TCV98175.1"/>
    </source>
</evidence>
<keyword evidence="3" id="KW-1185">Reference proteome</keyword>